<dbReference type="Gene3D" id="2.40.10.500">
    <property type="match status" value="1"/>
</dbReference>
<name>A0A815E5I5_ADIRI</name>
<evidence type="ECO:0000256" key="2">
    <source>
        <dbReference type="ARBA" id="ARBA00023180"/>
    </source>
</evidence>
<feature type="chain" id="PRO_5036227272" evidence="3">
    <location>
        <begin position="23"/>
        <end position="428"/>
    </location>
</feature>
<dbReference type="PANTHER" id="PTHR10680">
    <property type="entry name" value="PEPTIDYL-GLYCINE ALPHA-AMIDATING MONOOXYGENASE"/>
    <property type="match status" value="1"/>
</dbReference>
<keyword evidence="2" id="KW-0325">Glycoprotein</keyword>
<evidence type="ECO:0000256" key="1">
    <source>
        <dbReference type="ARBA" id="ARBA00022729"/>
    </source>
</evidence>
<protein>
    <submittedName>
        <fullName evidence="5">Uncharacterized protein</fullName>
    </submittedName>
</protein>
<keyword evidence="1 3" id="KW-0732">Signal</keyword>
<keyword evidence="6" id="KW-1185">Reference proteome</keyword>
<dbReference type="Gene3D" id="2.120.10.30">
    <property type="entry name" value="TolB, C-terminal domain"/>
    <property type="match status" value="2"/>
</dbReference>
<dbReference type="PANTHER" id="PTHR10680:SF28">
    <property type="entry name" value="SMP-30_GLUCONOLACTONASE_LRE-LIKE REGION DOMAIN-CONTAINING PROTEIN"/>
    <property type="match status" value="1"/>
</dbReference>
<proteinExistence type="predicted"/>
<sequence length="428" mass="47955">MMITISVRFVFLLMSFAVRVDSQICQTTSAYEECSGNGACGCFPMAGTDNIGICAFLWQSCDELQPCGPSLDCFDSDHICVHHTRCADHPVCYPLAMAEQDLCPSMQSVKSTTTTTTSTSTVTTMNSVMPGMKFERHGKIVAGGNGGGESLDQLSIPIHIFVDEKKTMFITDEWNHRIIEWKYNENNGRVVAGGNGLGDRINQLAYPTSAVFDQQSQSLIIADRDNRRIVQWFNDKNQRVLIENIDCFGLAMDKYGFLYVSDTVKNEVRQWTIGEKEGTLVAGGNGQGSRLNQFSLPTYLFVDEKQSVYVSDYNNHRVMKWLKGARKGYVVAGGNGRGDSVNELFHPQGIFVDLWNQIYIADWGNHRVMRWREGDQEGEIVVGGNGEGNQTNQVYGPYDVACDLDGNLYVSEYINRRVMRFDLQQSDM</sequence>
<feature type="signal peptide" evidence="3">
    <location>
        <begin position="1"/>
        <end position="22"/>
    </location>
</feature>
<dbReference type="AlphaFoldDB" id="A0A815E5I5"/>
<dbReference type="SUPFAM" id="SSF101898">
    <property type="entry name" value="NHL repeat"/>
    <property type="match status" value="1"/>
</dbReference>
<comment type="caution">
    <text evidence="5">The sequence shown here is derived from an EMBL/GenBank/DDBJ whole genome shotgun (WGS) entry which is preliminary data.</text>
</comment>
<dbReference type="EMBL" id="CAJNOR010002519">
    <property type="protein sequence ID" value="CAF1305768.1"/>
    <property type="molecule type" value="Genomic_DNA"/>
</dbReference>
<dbReference type="Proteomes" id="UP000663852">
    <property type="component" value="Unassembled WGS sequence"/>
</dbReference>
<reference evidence="5" key="1">
    <citation type="submission" date="2021-02" db="EMBL/GenBank/DDBJ databases">
        <authorList>
            <person name="Nowell W R."/>
        </authorList>
    </citation>
    <scope>NUCLEOTIDE SEQUENCE</scope>
</reference>
<organism evidence="5 6">
    <name type="scientific">Adineta ricciae</name>
    <name type="common">Rotifer</name>
    <dbReference type="NCBI Taxonomy" id="249248"/>
    <lineage>
        <taxon>Eukaryota</taxon>
        <taxon>Metazoa</taxon>
        <taxon>Spiralia</taxon>
        <taxon>Gnathifera</taxon>
        <taxon>Rotifera</taxon>
        <taxon>Eurotatoria</taxon>
        <taxon>Bdelloidea</taxon>
        <taxon>Adinetida</taxon>
        <taxon>Adinetidae</taxon>
        <taxon>Adineta</taxon>
    </lineage>
</organism>
<dbReference type="GO" id="GO:0005576">
    <property type="term" value="C:extracellular region"/>
    <property type="evidence" value="ECO:0007669"/>
    <property type="project" value="TreeGrafter"/>
</dbReference>
<dbReference type="InterPro" id="IPR011042">
    <property type="entry name" value="6-blade_b-propeller_TolB-like"/>
</dbReference>
<evidence type="ECO:0000313" key="4">
    <source>
        <dbReference type="EMBL" id="CAF0799163.1"/>
    </source>
</evidence>
<evidence type="ECO:0000313" key="6">
    <source>
        <dbReference type="Proteomes" id="UP000663828"/>
    </source>
</evidence>
<accession>A0A815E5I5</accession>
<dbReference type="OrthoDB" id="9987040at2759"/>
<evidence type="ECO:0000256" key="3">
    <source>
        <dbReference type="SAM" id="SignalP"/>
    </source>
</evidence>
<dbReference type="EMBL" id="CAJNOJ010000012">
    <property type="protein sequence ID" value="CAF0799163.1"/>
    <property type="molecule type" value="Genomic_DNA"/>
</dbReference>
<evidence type="ECO:0000313" key="5">
    <source>
        <dbReference type="EMBL" id="CAF1305768.1"/>
    </source>
</evidence>
<gene>
    <name evidence="4" type="ORF">EDS130_LOCUS4760</name>
    <name evidence="5" type="ORF">XAT740_LOCUS29108</name>
</gene>
<dbReference type="Proteomes" id="UP000663828">
    <property type="component" value="Unassembled WGS sequence"/>
</dbReference>
<dbReference type="CDD" id="cd05819">
    <property type="entry name" value="NHL"/>
    <property type="match status" value="1"/>
</dbReference>